<name>A0A094JIX9_9GAMM</name>
<dbReference type="eggNOG" id="COG1280">
    <property type="taxonomic scope" value="Bacteria"/>
</dbReference>
<dbReference type="Pfam" id="PF01810">
    <property type="entry name" value="LysE"/>
    <property type="match status" value="1"/>
</dbReference>
<dbReference type="PANTHER" id="PTHR30086">
    <property type="entry name" value="ARGININE EXPORTER PROTEIN ARGO"/>
    <property type="match status" value="1"/>
</dbReference>
<dbReference type="RefSeq" id="WP_037440602.1">
    <property type="nucleotide sequence ID" value="NZ_JPEO01000003.1"/>
</dbReference>
<dbReference type="STRING" id="1515746.HR45_05720"/>
<dbReference type="InterPro" id="IPR001123">
    <property type="entry name" value="LeuE-type"/>
</dbReference>
<feature type="transmembrane region" description="Helical" evidence="6">
    <location>
        <begin position="6"/>
        <end position="30"/>
    </location>
</feature>
<evidence type="ECO:0000313" key="8">
    <source>
        <dbReference type="Proteomes" id="UP000029264"/>
    </source>
</evidence>
<dbReference type="GO" id="GO:0015171">
    <property type="term" value="F:amino acid transmembrane transporter activity"/>
    <property type="evidence" value="ECO:0007669"/>
    <property type="project" value="TreeGrafter"/>
</dbReference>
<reference evidence="7 8" key="1">
    <citation type="submission" date="2014-06" db="EMBL/GenBank/DDBJ databases">
        <title>Shewanella sp. YQH10.</title>
        <authorList>
            <person name="Liu Y."/>
            <person name="Zeng R."/>
        </authorList>
    </citation>
    <scope>NUCLEOTIDE SEQUENCE [LARGE SCALE GENOMIC DNA]</scope>
    <source>
        <strain evidence="7 8">YQH10</strain>
    </source>
</reference>
<comment type="caution">
    <text evidence="7">The sequence shown here is derived from an EMBL/GenBank/DDBJ whole genome shotgun (WGS) entry which is preliminary data.</text>
</comment>
<dbReference type="PANTHER" id="PTHR30086:SF20">
    <property type="entry name" value="ARGININE EXPORTER PROTEIN ARGO-RELATED"/>
    <property type="match status" value="1"/>
</dbReference>
<comment type="subcellular location">
    <subcellularLocation>
        <location evidence="1">Cell membrane</location>
        <topology evidence="1">Multi-pass membrane protein</topology>
    </subcellularLocation>
</comment>
<evidence type="ECO:0000313" key="7">
    <source>
        <dbReference type="EMBL" id="KFZ38009.1"/>
    </source>
</evidence>
<sequence>MFGIHDLALFILSGFMLNLTPGPDSLLIMGKTGAQGWRAGSMATFGVCNGMLVHIVAAALGLSAILASSAFAFTVIKVLGGAYLIYLGVKALLAKTTAAQGEQAVDTSKTQESYRQLFLQGFLSNALNPKVALFFLAFVPQFIDHDAPNKALAFLILGAVFYINSMIYCHILIALTAMARQKLKNNGKITAFLNKVLGTLFISLGIKLALASRS</sequence>
<dbReference type="PIRSF" id="PIRSF006324">
    <property type="entry name" value="LeuE"/>
    <property type="match status" value="1"/>
</dbReference>
<dbReference type="GO" id="GO:0005886">
    <property type="term" value="C:plasma membrane"/>
    <property type="evidence" value="ECO:0007669"/>
    <property type="project" value="UniProtKB-SubCell"/>
</dbReference>
<keyword evidence="4 6" id="KW-1133">Transmembrane helix</keyword>
<evidence type="ECO:0000256" key="5">
    <source>
        <dbReference type="ARBA" id="ARBA00023136"/>
    </source>
</evidence>
<dbReference type="Proteomes" id="UP000029264">
    <property type="component" value="Unassembled WGS sequence"/>
</dbReference>
<feature type="transmembrane region" description="Helical" evidence="6">
    <location>
        <begin position="151"/>
        <end position="177"/>
    </location>
</feature>
<keyword evidence="2" id="KW-1003">Cell membrane</keyword>
<keyword evidence="5 6" id="KW-0472">Membrane</keyword>
<feature type="transmembrane region" description="Helical" evidence="6">
    <location>
        <begin position="42"/>
        <end position="65"/>
    </location>
</feature>
<evidence type="ECO:0000256" key="6">
    <source>
        <dbReference type="SAM" id="Phobius"/>
    </source>
</evidence>
<accession>A0A094JIX9</accession>
<evidence type="ECO:0000256" key="3">
    <source>
        <dbReference type="ARBA" id="ARBA00022692"/>
    </source>
</evidence>
<feature type="transmembrane region" description="Helical" evidence="6">
    <location>
        <begin position="189"/>
        <end position="210"/>
    </location>
</feature>
<keyword evidence="8" id="KW-1185">Reference proteome</keyword>
<keyword evidence="3 6" id="KW-0812">Transmembrane</keyword>
<dbReference type="AlphaFoldDB" id="A0A094JIX9"/>
<feature type="transmembrane region" description="Helical" evidence="6">
    <location>
        <begin position="71"/>
        <end position="89"/>
    </location>
</feature>
<gene>
    <name evidence="7" type="ORF">HR45_05720</name>
</gene>
<dbReference type="EMBL" id="JPEO01000003">
    <property type="protein sequence ID" value="KFZ38009.1"/>
    <property type="molecule type" value="Genomic_DNA"/>
</dbReference>
<evidence type="ECO:0000256" key="4">
    <source>
        <dbReference type="ARBA" id="ARBA00022989"/>
    </source>
</evidence>
<organism evidence="7 8">
    <name type="scientific">Shewanella mangrovi</name>
    <dbReference type="NCBI Taxonomy" id="1515746"/>
    <lineage>
        <taxon>Bacteria</taxon>
        <taxon>Pseudomonadati</taxon>
        <taxon>Pseudomonadota</taxon>
        <taxon>Gammaproteobacteria</taxon>
        <taxon>Alteromonadales</taxon>
        <taxon>Shewanellaceae</taxon>
        <taxon>Shewanella</taxon>
    </lineage>
</organism>
<evidence type="ECO:0000256" key="1">
    <source>
        <dbReference type="ARBA" id="ARBA00004651"/>
    </source>
</evidence>
<feature type="transmembrane region" description="Helical" evidence="6">
    <location>
        <begin position="117"/>
        <end position="139"/>
    </location>
</feature>
<protein>
    <submittedName>
        <fullName evidence="7">Lysine transporter LysE</fullName>
    </submittedName>
</protein>
<proteinExistence type="predicted"/>
<dbReference type="OrthoDB" id="9804822at2"/>
<evidence type="ECO:0000256" key="2">
    <source>
        <dbReference type="ARBA" id="ARBA00022475"/>
    </source>
</evidence>